<dbReference type="PRINTS" id="PR00364">
    <property type="entry name" value="DISEASERSIST"/>
</dbReference>
<keyword evidence="4" id="KW-0804">Transcription</keyword>
<dbReference type="PROSITE" id="PS51755">
    <property type="entry name" value="OMPR_PHOB"/>
    <property type="match status" value="1"/>
</dbReference>
<dbReference type="SMART" id="SM00862">
    <property type="entry name" value="Trans_reg_C"/>
    <property type="match status" value="1"/>
</dbReference>
<dbReference type="GO" id="GO:0000160">
    <property type="term" value="P:phosphorelay signal transduction system"/>
    <property type="evidence" value="ECO:0007669"/>
    <property type="project" value="InterPro"/>
</dbReference>
<dbReference type="CDD" id="cd15831">
    <property type="entry name" value="BTAD"/>
    <property type="match status" value="1"/>
</dbReference>
<evidence type="ECO:0000313" key="8">
    <source>
        <dbReference type="EMBL" id="QFZ23439.1"/>
    </source>
</evidence>
<dbReference type="SMART" id="SM01043">
    <property type="entry name" value="BTAD"/>
    <property type="match status" value="1"/>
</dbReference>
<accession>A0A5Q0HB85</accession>
<feature type="DNA-binding region" description="OmpR/PhoB-type" evidence="6">
    <location>
        <begin position="1"/>
        <end position="94"/>
    </location>
</feature>
<keyword evidence="9" id="KW-1185">Reference proteome</keyword>
<dbReference type="GO" id="GO:0003677">
    <property type="term" value="F:DNA binding"/>
    <property type="evidence" value="ECO:0007669"/>
    <property type="project" value="UniProtKB-UniRule"/>
</dbReference>
<dbReference type="Pfam" id="PF03704">
    <property type="entry name" value="BTAD"/>
    <property type="match status" value="1"/>
</dbReference>
<dbReference type="Gene3D" id="1.25.40.10">
    <property type="entry name" value="Tetratricopeptide repeat domain"/>
    <property type="match status" value="2"/>
</dbReference>
<dbReference type="InterPro" id="IPR011990">
    <property type="entry name" value="TPR-like_helical_dom_sf"/>
</dbReference>
<dbReference type="GO" id="GO:0006355">
    <property type="term" value="P:regulation of DNA-templated transcription"/>
    <property type="evidence" value="ECO:0007669"/>
    <property type="project" value="InterPro"/>
</dbReference>
<evidence type="ECO:0000256" key="6">
    <source>
        <dbReference type="PROSITE-ProRule" id="PRU01091"/>
    </source>
</evidence>
<dbReference type="GO" id="GO:0043531">
    <property type="term" value="F:ADP binding"/>
    <property type="evidence" value="ECO:0007669"/>
    <property type="project" value="InterPro"/>
</dbReference>
<dbReference type="AlphaFoldDB" id="A0A5Q0HB85"/>
<evidence type="ECO:0000256" key="1">
    <source>
        <dbReference type="ARBA" id="ARBA00005820"/>
    </source>
</evidence>
<dbReference type="RefSeq" id="WP_051764689.1">
    <property type="nucleotide sequence ID" value="NZ_CP034550.1"/>
</dbReference>
<dbReference type="PANTHER" id="PTHR35807">
    <property type="entry name" value="TRANSCRIPTIONAL REGULATOR REDD-RELATED"/>
    <property type="match status" value="1"/>
</dbReference>
<dbReference type="Gene3D" id="1.10.10.10">
    <property type="entry name" value="Winged helix-like DNA-binding domain superfamily/Winged helix DNA-binding domain"/>
    <property type="match status" value="1"/>
</dbReference>
<gene>
    <name evidence="8" type="ORF">EKG83_43745</name>
</gene>
<dbReference type="InterPro" id="IPR019734">
    <property type="entry name" value="TPR_rpt"/>
</dbReference>
<dbReference type="InterPro" id="IPR001867">
    <property type="entry name" value="OmpR/PhoB-type_DNA-bd"/>
</dbReference>
<evidence type="ECO:0000256" key="5">
    <source>
        <dbReference type="PROSITE-ProRule" id="PRU00339"/>
    </source>
</evidence>
<feature type="repeat" description="TPR" evidence="5">
    <location>
        <begin position="815"/>
        <end position="848"/>
    </location>
</feature>
<dbReference type="Pfam" id="PF00931">
    <property type="entry name" value="NB-ARC"/>
    <property type="match status" value="1"/>
</dbReference>
<evidence type="ECO:0000256" key="3">
    <source>
        <dbReference type="ARBA" id="ARBA00023125"/>
    </source>
</evidence>
<organism evidence="8 9">
    <name type="scientific">Saccharothrix syringae</name>
    <name type="common">Nocardiopsis syringae</name>
    <dbReference type="NCBI Taxonomy" id="103733"/>
    <lineage>
        <taxon>Bacteria</taxon>
        <taxon>Bacillati</taxon>
        <taxon>Actinomycetota</taxon>
        <taxon>Actinomycetes</taxon>
        <taxon>Pseudonocardiales</taxon>
        <taxon>Pseudonocardiaceae</taxon>
        <taxon>Saccharothrix</taxon>
    </lineage>
</organism>
<protein>
    <submittedName>
        <fullName evidence="8">AfsR/SARP family transcriptional regulator</fullName>
    </submittedName>
</protein>
<dbReference type="Pfam" id="PF13424">
    <property type="entry name" value="TPR_12"/>
    <property type="match status" value="2"/>
</dbReference>
<dbReference type="InterPro" id="IPR027417">
    <property type="entry name" value="P-loop_NTPase"/>
</dbReference>
<dbReference type="Pfam" id="PF00486">
    <property type="entry name" value="Trans_reg_C"/>
    <property type="match status" value="1"/>
</dbReference>
<dbReference type="Gene3D" id="3.40.50.300">
    <property type="entry name" value="P-loop containing nucleotide triphosphate hydrolases"/>
    <property type="match status" value="1"/>
</dbReference>
<keyword evidence="2" id="KW-0805">Transcription regulation</keyword>
<dbReference type="InterPro" id="IPR036388">
    <property type="entry name" value="WH-like_DNA-bd_sf"/>
</dbReference>
<feature type="domain" description="OmpR/PhoB-type" evidence="7">
    <location>
        <begin position="1"/>
        <end position="94"/>
    </location>
</feature>
<dbReference type="SUPFAM" id="SSF52540">
    <property type="entry name" value="P-loop containing nucleoside triphosphate hydrolases"/>
    <property type="match status" value="1"/>
</dbReference>
<dbReference type="InterPro" id="IPR005158">
    <property type="entry name" value="BTAD"/>
</dbReference>
<dbReference type="SUPFAM" id="SSF46894">
    <property type="entry name" value="C-terminal effector domain of the bipartite response regulators"/>
    <property type="match status" value="1"/>
</dbReference>
<sequence length="904" mass="97273">MAVEFGVLGPLCVKVDGRVVPVPAGRVRVLLAALLLHADEVVPADRLVEWLWDDAPPNPRRARATLQMVVTRLRQALGEVNVVRTAGAGYVADVPPGSLDLHRYRDLVARGRYAEALAVWRGEPLPDVRSDLLHREEVAPLLEHRLDVLEKRVGADLAAGRAREVVEELRALTRRYPLRESFWAQLVTALHRADRQAEALAAYQEVRAHLARELGVEPGPALREAHRQVLGTGAVVPPRPGVPRGLPAAPRVFVGRQRALRELDAAAAGPAMVIAAISGPAGVGKTALAVHWAHRAAGRYPDGQLYANLRGFDPSGQPVSPSDVLGSFLEALDVPPGRIPAALEARASLYRSLLADRAVLVLLDNARDVDQVRPLLPGSPGCLALVTSRDRLIGLVVQEGARPVRLDLFSPEESAQLLEAAAGPGRTAAEPEAVDQLVARCAGLPLALAVVAARTATSPVASLRALVEELECCGPLDVLDTGDRLTAVRDVFSWSYQHLGDAAARVFRLLGLSPGPDISLPATASLAALPVGEARRALAELAQAHLVTEHAPGRYTAHDLLRAYAADRAAAELTGAEVRAARLRLLDHFLHTAEHVDRVLYPQREPVDLPPAADGVVPERVGSHAEALTWFRGELRTLIAVVGYAAEHGFDGHAWRIPLCMATFLHSGGHWPEWLEVCGAGLAAAGRLGDAHGSAHMHRGLGRANALLHNWAEAEQRLGAALELFREVGDRAGEAYVLVNLAGSLELRSRPAEALPLDLRALELFRELGHVPGQARAFTAIGYLHHELGNLDEAVRYAEAAIELYESITDLPGQAAALENLGLAHRELGRLEEAVVSQRRALELFAKSGDRYYEAGAWSGLAETHRRLGDPGAAREALRNALAAFEELRHPHAEEVRARLEALG</sequence>
<dbReference type="OrthoDB" id="5521887at2"/>
<evidence type="ECO:0000256" key="2">
    <source>
        <dbReference type="ARBA" id="ARBA00023015"/>
    </source>
</evidence>
<dbReference type="SUPFAM" id="SSF48452">
    <property type="entry name" value="TPR-like"/>
    <property type="match status" value="3"/>
</dbReference>
<dbReference type="Proteomes" id="UP000325787">
    <property type="component" value="Chromosome"/>
</dbReference>
<comment type="similarity">
    <text evidence="1">Belongs to the AfsR/DnrI/RedD regulatory family.</text>
</comment>
<proteinExistence type="inferred from homology"/>
<dbReference type="EMBL" id="CP034550">
    <property type="protein sequence ID" value="QFZ23439.1"/>
    <property type="molecule type" value="Genomic_DNA"/>
</dbReference>
<dbReference type="PROSITE" id="PS50005">
    <property type="entry name" value="TPR"/>
    <property type="match status" value="2"/>
</dbReference>
<keyword evidence="3 6" id="KW-0238">DNA-binding</keyword>
<feature type="repeat" description="TPR" evidence="5">
    <location>
        <begin position="775"/>
        <end position="808"/>
    </location>
</feature>
<keyword evidence="5" id="KW-0802">TPR repeat</keyword>
<dbReference type="SMART" id="SM00028">
    <property type="entry name" value="TPR"/>
    <property type="match status" value="5"/>
</dbReference>
<dbReference type="PANTHER" id="PTHR35807:SF1">
    <property type="entry name" value="TRANSCRIPTIONAL REGULATOR REDD"/>
    <property type="match status" value="1"/>
</dbReference>
<dbReference type="InterPro" id="IPR016032">
    <property type="entry name" value="Sig_transdc_resp-reg_C-effctor"/>
</dbReference>
<reference evidence="9" key="1">
    <citation type="journal article" date="2021" name="Curr. Microbiol.">
        <title>Complete genome of nocamycin-producing strain Saccharothrix syringae NRRL B-16468 reveals the biosynthetic potential for secondary metabolites.</title>
        <authorList>
            <person name="Mo X."/>
            <person name="Yang S."/>
        </authorList>
    </citation>
    <scope>NUCLEOTIDE SEQUENCE [LARGE SCALE GENOMIC DNA]</scope>
    <source>
        <strain evidence="9">ATCC 51364 / DSM 43886 / JCM 6844 / KCTC 9398 / NBRC 14523 / NRRL B-16468 / INA 2240</strain>
    </source>
</reference>
<evidence type="ECO:0000259" key="7">
    <source>
        <dbReference type="PROSITE" id="PS51755"/>
    </source>
</evidence>
<evidence type="ECO:0000313" key="9">
    <source>
        <dbReference type="Proteomes" id="UP000325787"/>
    </source>
</evidence>
<dbReference type="InterPro" id="IPR051677">
    <property type="entry name" value="AfsR-DnrI-RedD_regulator"/>
</dbReference>
<name>A0A5Q0HB85_SACSY</name>
<dbReference type="InterPro" id="IPR002182">
    <property type="entry name" value="NB-ARC"/>
</dbReference>
<evidence type="ECO:0000256" key="4">
    <source>
        <dbReference type="ARBA" id="ARBA00023163"/>
    </source>
</evidence>
<dbReference type="KEGG" id="ssyi:EKG83_43745"/>